<name>A0A371GPG8_MUCPR</name>
<accession>A0A371GPG8</accession>
<dbReference type="InterPro" id="IPR003657">
    <property type="entry name" value="WRKY_dom"/>
</dbReference>
<dbReference type="Gene3D" id="2.20.25.80">
    <property type="entry name" value="WRKY domain"/>
    <property type="match status" value="1"/>
</dbReference>
<feature type="compositionally biased region" description="Low complexity" evidence="6">
    <location>
        <begin position="493"/>
        <end position="507"/>
    </location>
</feature>
<dbReference type="OrthoDB" id="1686353at2759"/>
<feature type="domain" description="WRKY" evidence="7">
    <location>
        <begin position="159"/>
        <end position="225"/>
    </location>
</feature>
<evidence type="ECO:0000259" key="7">
    <source>
        <dbReference type="PROSITE" id="PS50811"/>
    </source>
</evidence>
<keyword evidence="4" id="KW-0804">Transcription</keyword>
<evidence type="ECO:0000313" key="8">
    <source>
        <dbReference type="EMBL" id="RDX92410.1"/>
    </source>
</evidence>
<comment type="subcellular location">
    <subcellularLocation>
        <location evidence="1">Nucleus</location>
    </subcellularLocation>
</comment>
<evidence type="ECO:0000256" key="6">
    <source>
        <dbReference type="SAM" id="MobiDB-lite"/>
    </source>
</evidence>
<comment type="caution">
    <text evidence="8">The sequence shown here is derived from an EMBL/GenBank/DDBJ whole genome shotgun (WGS) entry which is preliminary data.</text>
</comment>
<evidence type="ECO:0000313" key="9">
    <source>
        <dbReference type="Proteomes" id="UP000257109"/>
    </source>
</evidence>
<keyword evidence="3" id="KW-0238">DNA-binding</keyword>
<dbReference type="PANTHER" id="PTHR31429">
    <property type="entry name" value="WRKY TRANSCRIPTION FACTOR 36-RELATED"/>
    <property type="match status" value="1"/>
</dbReference>
<proteinExistence type="predicted"/>
<evidence type="ECO:0000256" key="1">
    <source>
        <dbReference type="ARBA" id="ARBA00004123"/>
    </source>
</evidence>
<protein>
    <submittedName>
        <fullName evidence="8">WRKY transcription factor 72</fullName>
    </submittedName>
</protein>
<dbReference type="Pfam" id="PF03106">
    <property type="entry name" value="WRKY"/>
    <property type="match status" value="1"/>
</dbReference>
<feature type="region of interest" description="Disordered" evidence="6">
    <location>
        <begin position="476"/>
        <end position="513"/>
    </location>
</feature>
<dbReference type="FunFam" id="2.20.25.80:FF:000002">
    <property type="entry name" value="probable WRKY transcription factor 31"/>
    <property type="match status" value="1"/>
</dbReference>
<keyword evidence="9" id="KW-1185">Reference proteome</keyword>
<dbReference type="InterPro" id="IPR036576">
    <property type="entry name" value="WRKY_dom_sf"/>
</dbReference>
<dbReference type="AlphaFoldDB" id="A0A371GPG8"/>
<feature type="non-terminal residue" evidence="8">
    <location>
        <position position="1"/>
    </location>
</feature>
<dbReference type="InterPro" id="IPR044810">
    <property type="entry name" value="WRKY_plant"/>
</dbReference>
<evidence type="ECO:0000256" key="4">
    <source>
        <dbReference type="ARBA" id="ARBA00023163"/>
    </source>
</evidence>
<dbReference type="PANTHER" id="PTHR31429:SF86">
    <property type="entry name" value="WRKY TRANSCRIPTION FACTOR 61-RELATED"/>
    <property type="match status" value="1"/>
</dbReference>
<dbReference type="Proteomes" id="UP000257109">
    <property type="component" value="Unassembled WGS sequence"/>
</dbReference>
<dbReference type="SMART" id="SM00774">
    <property type="entry name" value="WRKY"/>
    <property type="match status" value="1"/>
</dbReference>
<reference evidence="8" key="1">
    <citation type="submission" date="2018-05" db="EMBL/GenBank/DDBJ databases">
        <title>Draft genome of Mucuna pruriens seed.</title>
        <authorList>
            <person name="Nnadi N.E."/>
            <person name="Vos R."/>
            <person name="Hasami M.H."/>
            <person name="Devisetty U.K."/>
            <person name="Aguiy J.C."/>
        </authorList>
    </citation>
    <scope>NUCLEOTIDE SEQUENCE [LARGE SCALE GENOMIC DNA]</scope>
    <source>
        <strain evidence="8">JCA_2017</strain>
    </source>
</reference>
<dbReference type="GO" id="GO:0043565">
    <property type="term" value="F:sequence-specific DNA binding"/>
    <property type="evidence" value="ECO:0007669"/>
    <property type="project" value="InterPro"/>
</dbReference>
<dbReference type="GO" id="GO:0003700">
    <property type="term" value="F:DNA-binding transcription factor activity"/>
    <property type="evidence" value="ECO:0007669"/>
    <property type="project" value="InterPro"/>
</dbReference>
<organism evidence="8 9">
    <name type="scientific">Mucuna pruriens</name>
    <name type="common">Velvet bean</name>
    <name type="synonym">Dolichos pruriens</name>
    <dbReference type="NCBI Taxonomy" id="157652"/>
    <lineage>
        <taxon>Eukaryota</taxon>
        <taxon>Viridiplantae</taxon>
        <taxon>Streptophyta</taxon>
        <taxon>Embryophyta</taxon>
        <taxon>Tracheophyta</taxon>
        <taxon>Spermatophyta</taxon>
        <taxon>Magnoliopsida</taxon>
        <taxon>eudicotyledons</taxon>
        <taxon>Gunneridae</taxon>
        <taxon>Pentapetalae</taxon>
        <taxon>rosids</taxon>
        <taxon>fabids</taxon>
        <taxon>Fabales</taxon>
        <taxon>Fabaceae</taxon>
        <taxon>Papilionoideae</taxon>
        <taxon>50 kb inversion clade</taxon>
        <taxon>NPAAA clade</taxon>
        <taxon>indigoferoid/millettioid clade</taxon>
        <taxon>Phaseoleae</taxon>
        <taxon>Mucuna</taxon>
    </lineage>
</organism>
<sequence length="513" mass="56611">MTIATNEWIDNNNFHNFQHDQKLKREMGEVGEENNSLKLSLARLVKDATSDEESELVSLSLGIASTDQHEKKKNRNEKIKENADLKEGLALGLDIRFDPSAIKYPSTESSCDGEWKEEELREIWPPSKFLKTTRNGDKSEASHEHAELKKTRVCIRARCDTLTMNDGCQWRKYGQKMAKGNPCPRAYYRCTVSPSCPVKKQVQRCAEDMSILITTYEGTHNHPLPTSATAIAYTTSAAASMLQSSSLSSQLGLANSDTVPVINSSVCNLNALNFTSGYQQFSKSQHLYFHNSSISTSNSHPTITLDLTTPQTSPHIGKFTPGLSFIPKYSSTNLSFPSSTFSPLQSSMLQQSHWSPYSDYFNYEGLITQNRNENGSLMNTGKQPFQGYLYQPNYISNHAISQQSLPDSVVAATKAITATPKFQSALAAALTAIGNGIRENHVGAESAVLDLNLGGDMPYKTNAVYTSNASRYKRISSSAPNAPKRNSVIFQPSQASKSSFGSSSNKSNRFLEQ</sequence>
<dbReference type="STRING" id="157652.A0A371GPG8"/>
<evidence type="ECO:0000256" key="3">
    <source>
        <dbReference type="ARBA" id="ARBA00023125"/>
    </source>
</evidence>
<keyword evidence="2" id="KW-0805">Transcription regulation</keyword>
<evidence type="ECO:0000256" key="2">
    <source>
        <dbReference type="ARBA" id="ARBA00023015"/>
    </source>
</evidence>
<evidence type="ECO:0000256" key="5">
    <source>
        <dbReference type="ARBA" id="ARBA00023242"/>
    </source>
</evidence>
<dbReference type="SUPFAM" id="SSF118290">
    <property type="entry name" value="WRKY DNA-binding domain"/>
    <property type="match status" value="1"/>
</dbReference>
<gene>
    <name evidence="8" type="primary">WRKY72</name>
    <name evidence="8" type="ORF">CR513_25459</name>
</gene>
<dbReference type="EMBL" id="QJKJ01004874">
    <property type="protein sequence ID" value="RDX92410.1"/>
    <property type="molecule type" value="Genomic_DNA"/>
</dbReference>
<keyword evidence="5" id="KW-0539">Nucleus</keyword>
<dbReference type="GO" id="GO:0005634">
    <property type="term" value="C:nucleus"/>
    <property type="evidence" value="ECO:0007669"/>
    <property type="project" value="UniProtKB-SubCell"/>
</dbReference>
<dbReference type="PROSITE" id="PS50811">
    <property type="entry name" value="WRKY"/>
    <property type="match status" value="1"/>
</dbReference>